<feature type="compositionally biased region" description="Pro residues" evidence="1">
    <location>
        <begin position="142"/>
        <end position="190"/>
    </location>
</feature>
<reference evidence="3" key="1">
    <citation type="submission" date="2013-10" db="EMBL/GenBank/DDBJ databases">
        <title>Genomic analysis of the causative agents of coccidiosis in chickens.</title>
        <authorList>
            <person name="Reid A.J."/>
            <person name="Blake D."/>
            <person name="Billington K."/>
            <person name="Browne H."/>
            <person name="Dunn M."/>
            <person name="Hung S."/>
            <person name="Kawahara F."/>
            <person name="Miranda-Saavedra D."/>
            <person name="Mourier T."/>
            <person name="Nagra H."/>
            <person name="Otto T.D."/>
            <person name="Rawlings N."/>
            <person name="Sanchez A."/>
            <person name="Sanders M."/>
            <person name="Subramaniam C."/>
            <person name="Tay Y."/>
            <person name="Dear P."/>
            <person name="Doerig C."/>
            <person name="Gruber A."/>
            <person name="Parkinson J."/>
            <person name="Shirley M."/>
            <person name="Wan K.L."/>
            <person name="Berriman M."/>
            <person name="Tomley F."/>
            <person name="Pain A."/>
        </authorList>
    </citation>
    <scope>NUCLEOTIDE SEQUENCE [LARGE SCALE GENOMIC DNA]</scope>
    <source>
        <strain evidence="3">Houghton</strain>
    </source>
</reference>
<organism evidence="3 4">
    <name type="scientific">Eimeria praecox</name>
    <dbReference type="NCBI Taxonomy" id="51316"/>
    <lineage>
        <taxon>Eukaryota</taxon>
        <taxon>Sar</taxon>
        <taxon>Alveolata</taxon>
        <taxon>Apicomplexa</taxon>
        <taxon>Conoidasida</taxon>
        <taxon>Coccidia</taxon>
        <taxon>Eucoccidiorida</taxon>
        <taxon>Eimeriorina</taxon>
        <taxon>Eimeriidae</taxon>
        <taxon>Eimeria</taxon>
    </lineage>
</organism>
<feature type="compositionally biased region" description="Low complexity" evidence="1">
    <location>
        <begin position="126"/>
        <end position="141"/>
    </location>
</feature>
<dbReference type="Proteomes" id="UP000018201">
    <property type="component" value="Unassembled WGS sequence"/>
</dbReference>
<evidence type="ECO:0000256" key="1">
    <source>
        <dbReference type="SAM" id="MobiDB-lite"/>
    </source>
</evidence>
<gene>
    <name evidence="3" type="ORF">EPH_0008720</name>
</gene>
<evidence type="ECO:0000256" key="2">
    <source>
        <dbReference type="SAM" id="Phobius"/>
    </source>
</evidence>
<feature type="compositionally biased region" description="Low complexity" evidence="1">
    <location>
        <begin position="219"/>
        <end position="233"/>
    </location>
</feature>
<dbReference type="AlphaFoldDB" id="U6GIR3"/>
<accession>U6GIR3</accession>
<proteinExistence type="predicted"/>
<feature type="transmembrane region" description="Helical" evidence="2">
    <location>
        <begin position="67"/>
        <end position="88"/>
    </location>
</feature>
<sequence length="241" mass="26773">MLDGRYAGESAANPAVGSTAIRGPYLSASLRIGRHSSPNTERSTWNFTRLGTSTRRSKSASSKEKRAFFAAALAGFLAGFCAVSAGWIDLKDLPGGKDTGKLAYPPFFLADGTPNPNLYHHAQYQQEYPQQSQQQPYSLQPPQQPFPQQPPQQPFPQQPPQQPELQQQPPPPEPQQLPPPPEPPQLSPSPEPHRSRNNSRRRRSHSSSPNRTSCKISTRSQGRQSRSWNSSSLSRRRSRNS</sequence>
<protein>
    <submittedName>
        <fullName evidence="3">Uncharacterized protein</fullName>
    </submittedName>
</protein>
<dbReference type="EMBL" id="HG691789">
    <property type="protein sequence ID" value="CDI80035.1"/>
    <property type="molecule type" value="Genomic_DNA"/>
</dbReference>
<keyword evidence="2" id="KW-0812">Transmembrane</keyword>
<keyword evidence="2" id="KW-1133">Transmembrane helix</keyword>
<keyword evidence="2" id="KW-0472">Membrane</keyword>
<reference evidence="3" key="2">
    <citation type="submission" date="2013-10" db="EMBL/GenBank/DDBJ databases">
        <authorList>
            <person name="Aslett M."/>
        </authorList>
    </citation>
    <scope>NUCLEOTIDE SEQUENCE [LARGE SCALE GENOMIC DNA]</scope>
    <source>
        <strain evidence="3">Houghton</strain>
    </source>
</reference>
<feature type="region of interest" description="Disordered" evidence="1">
    <location>
        <begin position="126"/>
        <end position="241"/>
    </location>
</feature>
<keyword evidence="4" id="KW-1185">Reference proteome</keyword>
<evidence type="ECO:0000313" key="3">
    <source>
        <dbReference type="EMBL" id="CDI80035.1"/>
    </source>
</evidence>
<name>U6GIR3_9EIME</name>
<dbReference type="VEuPathDB" id="ToxoDB:EPH_0008720"/>
<evidence type="ECO:0000313" key="4">
    <source>
        <dbReference type="Proteomes" id="UP000018201"/>
    </source>
</evidence>
<feature type="compositionally biased region" description="Basic residues" evidence="1">
    <location>
        <begin position="195"/>
        <end position="205"/>
    </location>
</feature>